<evidence type="ECO:0000313" key="5">
    <source>
        <dbReference type="Proteomes" id="UP000318380"/>
    </source>
</evidence>
<dbReference type="InterPro" id="IPR029058">
    <property type="entry name" value="AB_hydrolase_fold"/>
</dbReference>
<keyword evidence="1" id="KW-0378">Hydrolase</keyword>
<evidence type="ECO:0008006" key="6">
    <source>
        <dbReference type="Google" id="ProtNLM"/>
    </source>
</evidence>
<accession>A0A561BQJ3</accession>
<dbReference type="GO" id="GO:0003847">
    <property type="term" value="F:1-alkyl-2-acetylglycerophosphocholine esterase activity"/>
    <property type="evidence" value="ECO:0007669"/>
    <property type="project" value="TreeGrafter"/>
</dbReference>
<dbReference type="Proteomes" id="UP000318380">
    <property type="component" value="Unassembled WGS sequence"/>
</dbReference>
<evidence type="ECO:0000256" key="3">
    <source>
        <dbReference type="ARBA" id="ARBA00023098"/>
    </source>
</evidence>
<dbReference type="EMBL" id="VIVK01000001">
    <property type="protein sequence ID" value="TWD81140.1"/>
    <property type="molecule type" value="Genomic_DNA"/>
</dbReference>
<sequence length="331" mass="35429">MPAPSGPYPIGTTELHLVDKNRKDPWGSGSARAVMASVWYPALPIGPTAPYAPAKVAAPLADELTTFLGLPAGAVDYAGTATHARSGAPALGRHPVEFPGGRVAPVTVTQDALKKAMGVRVADTRFLLDSLDRLAGGRNPDADHRPLPKGLDRALDLRRTGMFGYSAGGFAAAETMLVDRRIDAGVNFDGTMQFGFPEGELSESAKRGLDRPFLLFGAQGHSHKPQPGSPLNDPSWTSFWQHQRGWKLDLGIPNGTHGSFADYQFSVPAIAEEFGVPPEKVTELLGTVDPAGGVRAQRAYLGAYFGQFLRGVPQPILRHGSPRYPEVEFTR</sequence>
<dbReference type="AlphaFoldDB" id="A0A561BQJ3"/>
<protein>
    <recommendedName>
        <fullName evidence="6">Platelet-activating factor acetylhydrolase</fullName>
    </recommendedName>
</protein>
<dbReference type="OrthoDB" id="569821at2"/>
<dbReference type="PANTHER" id="PTHR10272:SF14">
    <property type="entry name" value="PAF ACETYLHYDROLASE FAMILY PROTEIN"/>
    <property type="match status" value="1"/>
</dbReference>
<dbReference type="Gene3D" id="3.40.50.1820">
    <property type="entry name" value="alpha/beta hydrolase"/>
    <property type="match status" value="1"/>
</dbReference>
<evidence type="ECO:0000256" key="1">
    <source>
        <dbReference type="ARBA" id="ARBA00022801"/>
    </source>
</evidence>
<name>A0A561BQJ3_9ACTN</name>
<evidence type="ECO:0000313" key="4">
    <source>
        <dbReference type="EMBL" id="TWD81140.1"/>
    </source>
</evidence>
<dbReference type="SUPFAM" id="SSF53474">
    <property type="entry name" value="alpha/beta-Hydrolases"/>
    <property type="match status" value="1"/>
</dbReference>
<reference evidence="4 5" key="1">
    <citation type="submission" date="2019-06" db="EMBL/GenBank/DDBJ databases">
        <title>Sequencing the genomes of 1000 actinobacteria strains.</title>
        <authorList>
            <person name="Klenk H.-P."/>
        </authorList>
    </citation>
    <scope>NUCLEOTIDE SEQUENCE [LARGE SCALE GENOMIC DNA]</scope>
    <source>
        <strain evidence="4 5">DSM 24683</strain>
    </source>
</reference>
<dbReference type="RefSeq" id="WP_145805736.1">
    <property type="nucleotide sequence ID" value="NZ_VIVK01000001.1"/>
</dbReference>
<organism evidence="4 5">
    <name type="scientific">Kribbella amoyensis</name>
    <dbReference type="NCBI Taxonomy" id="996641"/>
    <lineage>
        <taxon>Bacteria</taxon>
        <taxon>Bacillati</taxon>
        <taxon>Actinomycetota</taxon>
        <taxon>Actinomycetes</taxon>
        <taxon>Propionibacteriales</taxon>
        <taxon>Kribbellaceae</taxon>
        <taxon>Kribbella</taxon>
    </lineage>
</organism>
<evidence type="ECO:0000256" key="2">
    <source>
        <dbReference type="ARBA" id="ARBA00022963"/>
    </source>
</evidence>
<comment type="caution">
    <text evidence="4">The sequence shown here is derived from an EMBL/GenBank/DDBJ whole genome shotgun (WGS) entry which is preliminary data.</text>
</comment>
<keyword evidence="3" id="KW-0443">Lipid metabolism</keyword>
<keyword evidence="5" id="KW-1185">Reference proteome</keyword>
<dbReference type="PANTHER" id="PTHR10272">
    <property type="entry name" value="PLATELET-ACTIVATING FACTOR ACETYLHYDROLASE"/>
    <property type="match status" value="1"/>
</dbReference>
<gene>
    <name evidence="4" type="ORF">FB561_2244</name>
</gene>
<keyword evidence="2" id="KW-0442">Lipid degradation</keyword>
<proteinExistence type="predicted"/>
<dbReference type="GO" id="GO:0016042">
    <property type="term" value="P:lipid catabolic process"/>
    <property type="evidence" value="ECO:0007669"/>
    <property type="project" value="UniProtKB-KW"/>
</dbReference>